<protein>
    <submittedName>
        <fullName evidence="3">Uncharacterized protein</fullName>
    </submittedName>
</protein>
<name>A0A1K2E5B6_STRAR</name>
<evidence type="ECO:0000313" key="4">
    <source>
        <dbReference type="Proteomes" id="UP000181909"/>
    </source>
</evidence>
<organism evidence="3 4">
    <name type="scientific">Streptomyces atratus</name>
    <dbReference type="NCBI Taxonomy" id="1893"/>
    <lineage>
        <taxon>Bacteria</taxon>
        <taxon>Bacillati</taxon>
        <taxon>Actinomycetota</taxon>
        <taxon>Actinomycetes</taxon>
        <taxon>Kitasatosporales</taxon>
        <taxon>Streptomycetaceae</taxon>
        <taxon>Streptomyces</taxon>
    </lineage>
</organism>
<evidence type="ECO:0000256" key="1">
    <source>
        <dbReference type="SAM" id="MobiDB-lite"/>
    </source>
</evidence>
<feature type="compositionally biased region" description="Low complexity" evidence="1">
    <location>
        <begin position="8"/>
        <end position="18"/>
    </location>
</feature>
<keyword evidence="2" id="KW-0812">Transmembrane</keyword>
<reference evidence="3 4" key="1">
    <citation type="submission" date="2016-11" db="EMBL/GenBank/DDBJ databases">
        <authorList>
            <person name="Jaros S."/>
            <person name="Januszkiewicz K."/>
            <person name="Wedrychowicz H."/>
        </authorList>
    </citation>
    <scope>NUCLEOTIDE SEQUENCE [LARGE SCALE GENOMIC DNA]</scope>
    <source>
        <strain evidence="3 4">OK807</strain>
    </source>
</reference>
<feature type="compositionally biased region" description="Polar residues" evidence="1">
    <location>
        <begin position="59"/>
        <end position="68"/>
    </location>
</feature>
<dbReference type="EMBL" id="FPJO01000017">
    <property type="protein sequence ID" value="SFY30410.1"/>
    <property type="molecule type" value="Genomic_DNA"/>
</dbReference>
<gene>
    <name evidence="3" type="ORF">SAMN02787144_101754</name>
</gene>
<keyword evidence="2" id="KW-0472">Membrane</keyword>
<keyword evidence="2" id="KW-1133">Transmembrane helix</keyword>
<sequence length="132" mass="13311">MPSPPASGSPSSAAPEGPDSAEETPRSEAQPPLAGREAGEGRLRPGRQLSPQDLAHADSTFQQSTPPSAATDPEPVSSVPPAASTSPGAGPLAPQALDTPTVQRVKRVSLGAGIALIGLGLGFLAFRMRRAD</sequence>
<dbReference type="Proteomes" id="UP000181909">
    <property type="component" value="Unassembled WGS sequence"/>
</dbReference>
<dbReference type="AlphaFoldDB" id="A0A1K2E5B6"/>
<accession>A0A1K2E5B6</accession>
<feature type="transmembrane region" description="Helical" evidence="2">
    <location>
        <begin position="108"/>
        <end position="126"/>
    </location>
</feature>
<dbReference type="RefSeq" id="WP_256260209.1">
    <property type="nucleotide sequence ID" value="NZ_CP108276.1"/>
</dbReference>
<evidence type="ECO:0000313" key="3">
    <source>
        <dbReference type="EMBL" id="SFY30410.1"/>
    </source>
</evidence>
<evidence type="ECO:0000256" key="2">
    <source>
        <dbReference type="SAM" id="Phobius"/>
    </source>
</evidence>
<proteinExistence type="predicted"/>
<feature type="compositionally biased region" description="Low complexity" evidence="1">
    <location>
        <begin position="73"/>
        <end position="94"/>
    </location>
</feature>
<feature type="region of interest" description="Disordered" evidence="1">
    <location>
        <begin position="1"/>
        <end position="98"/>
    </location>
</feature>